<keyword evidence="3" id="KW-0804">Transcription</keyword>
<sequence>MLKYEAYHFGENNIFSHYHPNSLNYPKHLHRSFEFIYVSDGNIEMSINNRTFDVQKNNCILILPYEVHSIITKDHSDANICVFPPEYVNTFHNMIDGKILANPVFNLPTIVEVLVLDKIFKDNLNILEMKACLYLLCSEIMKNTRLIDSIKADYELLHKILNYSQENFTKDISLRSISTKFGYSYTYLSKYLNNILGVSFVDFINENRINYALYLLKNTQTTITDIAYTCGYSSIRSFNRNFLKITEKTPKSYRNSLF</sequence>
<feature type="domain" description="HTH araC/xylS-type" evidence="4">
    <location>
        <begin position="158"/>
        <end position="256"/>
    </location>
</feature>
<evidence type="ECO:0000256" key="2">
    <source>
        <dbReference type="ARBA" id="ARBA00023125"/>
    </source>
</evidence>
<dbReference type="Gene3D" id="1.10.10.60">
    <property type="entry name" value="Homeodomain-like"/>
    <property type="match status" value="2"/>
</dbReference>
<dbReference type="Pfam" id="PF02311">
    <property type="entry name" value="AraC_binding"/>
    <property type="match status" value="1"/>
</dbReference>
<evidence type="ECO:0000256" key="3">
    <source>
        <dbReference type="ARBA" id="ARBA00023163"/>
    </source>
</evidence>
<dbReference type="SMART" id="SM00342">
    <property type="entry name" value="HTH_ARAC"/>
    <property type="match status" value="1"/>
</dbReference>
<dbReference type="Gene3D" id="2.60.120.10">
    <property type="entry name" value="Jelly Rolls"/>
    <property type="match status" value="1"/>
</dbReference>
<proteinExistence type="predicted"/>
<dbReference type="PROSITE" id="PS00041">
    <property type="entry name" value="HTH_ARAC_FAMILY_1"/>
    <property type="match status" value="1"/>
</dbReference>
<dbReference type="SUPFAM" id="SSF46689">
    <property type="entry name" value="Homeodomain-like"/>
    <property type="match status" value="1"/>
</dbReference>
<gene>
    <name evidence="5" type="ORF">psyc5s11_13810</name>
</gene>
<keyword evidence="6" id="KW-1185">Reference proteome</keyword>
<organism evidence="5 6">
    <name type="scientific">Clostridium gelidum</name>
    <dbReference type="NCBI Taxonomy" id="704125"/>
    <lineage>
        <taxon>Bacteria</taxon>
        <taxon>Bacillati</taxon>
        <taxon>Bacillota</taxon>
        <taxon>Clostridia</taxon>
        <taxon>Eubacteriales</taxon>
        <taxon>Clostridiaceae</taxon>
        <taxon>Clostridium</taxon>
    </lineage>
</organism>
<name>A0ABN6IY39_9CLOT</name>
<keyword evidence="2" id="KW-0238">DNA-binding</keyword>
<evidence type="ECO:0000313" key="5">
    <source>
        <dbReference type="EMBL" id="BCZ45314.1"/>
    </source>
</evidence>
<dbReference type="PROSITE" id="PS01124">
    <property type="entry name" value="HTH_ARAC_FAMILY_2"/>
    <property type="match status" value="1"/>
</dbReference>
<dbReference type="PANTHER" id="PTHR43280">
    <property type="entry name" value="ARAC-FAMILY TRANSCRIPTIONAL REGULATOR"/>
    <property type="match status" value="1"/>
</dbReference>
<dbReference type="RefSeq" id="WP_224036920.1">
    <property type="nucleotide sequence ID" value="NZ_AP024849.1"/>
</dbReference>
<dbReference type="InterPro" id="IPR037923">
    <property type="entry name" value="HTH-like"/>
</dbReference>
<dbReference type="SUPFAM" id="SSF51215">
    <property type="entry name" value="Regulatory protein AraC"/>
    <property type="match status" value="1"/>
</dbReference>
<dbReference type="Pfam" id="PF12833">
    <property type="entry name" value="HTH_18"/>
    <property type="match status" value="1"/>
</dbReference>
<evidence type="ECO:0000256" key="1">
    <source>
        <dbReference type="ARBA" id="ARBA00023015"/>
    </source>
</evidence>
<dbReference type="InterPro" id="IPR018060">
    <property type="entry name" value="HTH_AraC"/>
</dbReference>
<dbReference type="InterPro" id="IPR018062">
    <property type="entry name" value="HTH_AraC-typ_CS"/>
</dbReference>
<dbReference type="PANTHER" id="PTHR43280:SF34">
    <property type="entry name" value="ARAC-FAMILY TRANSCRIPTIONAL REGULATOR"/>
    <property type="match status" value="1"/>
</dbReference>
<evidence type="ECO:0000259" key="4">
    <source>
        <dbReference type="PROSITE" id="PS01124"/>
    </source>
</evidence>
<protein>
    <submittedName>
        <fullName evidence="5">Transcriptional regulator ChbR</fullName>
    </submittedName>
</protein>
<reference evidence="6" key="1">
    <citation type="submission" date="2021-07" db="EMBL/GenBank/DDBJ databases">
        <title>Complete genome sequencing of a Clostridium isolate.</title>
        <authorList>
            <person name="Ueki A."/>
            <person name="Tonouchi A."/>
        </authorList>
    </citation>
    <scope>NUCLEOTIDE SEQUENCE [LARGE SCALE GENOMIC DNA]</scope>
    <source>
        <strain evidence="6">C5S11</strain>
    </source>
</reference>
<dbReference type="EMBL" id="AP024849">
    <property type="protein sequence ID" value="BCZ45314.1"/>
    <property type="molecule type" value="Genomic_DNA"/>
</dbReference>
<accession>A0ABN6IY39</accession>
<keyword evidence="1" id="KW-0805">Transcription regulation</keyword>
<dbReference type="InterPro" id="IPR009057">
    <property type="entry name" value="Homeodomain-like_sf"/>
</dbReference>
<dbReference type="InterPro" id="IPR003313">
    <property type="entry name" value="AraC-bd"/>
</dbReference>
<dbReference type="InterPro" id="IPR014710">
    <property type="entry name" value="RmlC-like_jellyroll"/>
</dbReference>
<evidence type="ECO:0000313" key="6">
    <source>
        <dbReference type="Proteomes" id="UP000824633"/>
    </source>
</evidence>
<dbReference type="Proteomes" id="UP000824633">
    <property type="component" value="Chromosome"/>
</dbReference>